<name>I1HJ80_BRADI</name>
<feature type="signal peptide" evidence="1">
    <location>
        <begin position="1"/>
        <end position="26"/>
    </location>
</feature>
<dbReference type="Proteomes" id="UP000008810">
    <property type="component" value="Chromosome 2"/>
</dbReference>
<accession>I1HJ80</accession>
<reference evidence="4" key="3">
    <citation type="submission" date="2018-08" db="UniProtKB">
        <authorList>
            <consortium name="EnsemblPlants"/>
        </authorList>
    </citation>
    <scope>IDENTIFICATION</scope>
    <source>
        <strain evidence="4">cv. Bd21</strain>
    </source>
</reference>
<dbReference type="OMA" id="CADMKAT"/>
<dbReference type="MEROPS" id="I12.019"/>
<evidence type="ECO:0000313" key="4">
    <source>
        <dbReference type="EnsemblPlants" id="KQK06149"/>
    </source>
</evidence>
<keyword evidence="1" id="KW-0732">Signal</keyword>
<reference evidence="3" key="2">
    <citation type="submission" date="2017-06" db="EMBL/GenBank/DDBJ databases">
        <title>WGS assembly of Brachypodium distachyon.</title>
        <authorList>
            <consortium name="The International Brachypodium Initiative"/>
            <person name="Lucas S."/>
            <person name="Harmon-Smith M."/>
            <person name="Lail K."/>
            <person name="Tice H."/>
            <person name="Grimwood J."/>
            <person name="Bruce D."/>
            <person name="Barry K."/>
            <person name="Shu S."/>
            <person name="Lindquist E."/>
            <person name="Wang M."/>
            <person name="Pitluck S."/>
            <person name="Vogel J.P."/>
            <person name="Garvin D.F."/>
            <person name="Mockler T.C."/>
            <person name="Schmutz J."/>
            <person name="Rokhsar D."/>
            <person name="Bevan M.W."/>
        </authorList>
    </citation>
    <scope>NUCLEOTIDE SEQUENCE</scope>
    <source>
        <strain evidence="3">Bd21</strain>
    </source>
</reference>
<dbReference type="OrthoDB" id="587518at2759"/>
<evidence type="ECO:0000313" key="3">
    <source>
        <dbReference type="EMBL" id="KQK06149.1"/>
    </source>
</evidence>
<protein>
    <recommendedName>
        <fullName evidence="2">Bowman-Birk serine protease inhibitors family domain-containing protein</fullName>
    </recommendedName>
</protein>
<dbReference type="InterPro" id="IPR000877">
    <property type="entry name" value="Prot_inh_BBI"/>
</dbReference>
<dbReference type="RefSeq" id="XP_003568410.1">
    <property type="nucleotide sequence ID" value="XM_003568362.4"/>
</dbReference>
<dbReference type="PANTHER" id="PTHR37378:SF8">
    <property type="entry name" value="BOWMAN-BIRK TYPE WOUND-INDUCED PROTEINASE INHIBITOR WIP1"/>
    <property type="match status" value="1"/>
</dbReference>
<dbReference type="Gramene" id="KQK06149">
    <property type="protein sequence ID" value="KQK06149"/>
    <property type="gene ID" value="BRADI_2g24820v3"/>
</dbReference>
<dbReference type="GeneID" id="100821918"/>
<dbReference type="GO" id="GO:0004867">
    <property type="term" value="F:serine-type endopeptidase inhibitor activity"/>
    <property type="evidence" value="ECO:0007669"/>
    <property type="project" value="InterPro"/>
</dbReference>
<evidence type="ECO:0000259" key="2">
    <source>
        <dbReference type="SMART" id="SM00269"/>
    </source>
</evidence>
<dbReference type="KEGG" id="bdi:100821918"/>
<proteinExistence type="predicted"/>
<reference evidence="3 4" key="1">
    <citation type="journal article" date="2010" name="Nature">
        <title>Genome sequencing and analysis of the model grass Brachypodium distachyon.</title>
        <authorList>
            <consortium name="International Brachypodium Initiative"/>
        </authorList>
    </citation>
    <scope>NUCLEOTIDE SEQUENCE [LARGE SCALE GENOMIC DNA]</scope>
    <source>
        <strain evidence="3">Bd21</strain>
        <strain evidence="4">cv. Bd21</strain>
    </source>
</reference>
<dbReference type="EnsemblPlants" id="KQK06149">
    <property type="protein sequence ID" value="KQK06149"/>
    <property type="gene ID" value="BRADI_2g24820v3"/>
</dbReference>
<dbReference type="AlphaFoldDB" id="I1HJ80"/>
<sequence>MKSSTLKAILVLQAVLVMGILADVNAVGYWPKCCDNCRSFSGAQVCDDPMTKCHPDCVNCRVVQEKPAKTYRCADGIADDGTCGRKPCKHH</sequence>
<dbReference type="eggNOG" id="ENOG502R4JN">
    <property type="taxonomic scope" value="Eukaryota"/>
</dbReference>
<dbReference type="PANTHER" id="PTHR37378">
    <property type="entry name" value="BOWMAN_BIRK DOMAIN-CONTAINING PROTEIN-RELATED"/>
    <property type="match status" value="1"/>
</dbReference>
<organism evidence="4">
    <name type="scientific">Brachypodium distachyon</name>
    <name type="common">Purple false brome</name>
    <name type="synonym">Trachynia distachya</name>
    <dbReference type="NCBI Taxonomy" id="15368"/>
    <lineage>
        <taxon>Eukaryota</taxon>
        <taxon>Viridiplantae</taxon>
        <taxon>Streptophyta</taxon>
        <taxon>Embryophyta</taxon>
        <taxon>Tracheophyta</taxon>
        <taxon>Spermatophyta</taxon>
        <taxon>Magnoliopsida</taxon>
        <taxon>Liliopsida</taxon>
        <taxon>Poales</taxon>
        <taxon>Poaceae</taxon>
        <taxon>BOP clade</taxon>
        <taxon>Pooideae</taxon>
        <taxon>Stipodae</taxon>
        <taxon>Brachypodieae</taxon>
        <taxon>Brachypodium</taxon>
    </lineage>
</organism>
<feature type="domain" description="Bowman-Birk serine protease inhibitors family" evidence="2">
    <location>
        <begin position="33"/>
        <end position="88"/>
    </location>
</feature>
<gene>
    <name evidence="4" type="primary">LOC100821918</name>
    <name evidence="3" type="ORF">BRADI_2g24820v3</name>
</gene>
<dbReference type="EMBL" id="CM000881">
    <property type="protein sequence ID" value="KQK06149.1"/>
    <property type="molecule type" value="Genomic_DNA"/>
</dbReference>
<dbReference type="GO" id="GO:0005576">
    <property type="term" value="C:extracellular region"/>
    <property type="evidence" value="ECO:0007669"/>
    <property type="project" value="InterPro"/>
</dbReference>
<feature type="chain" id="PRO_5014094626" description="Bowman-Birk serine protease inhibitors family domain-containing protein" evidence="1">
    <location>
        <begin position="27"/>
        <end position="91"/>
    </location>
</feature>
<keyword evidence="5" id="KW-1185">Reference proteome</keyword>
<evidence type="ECO:0000313" key="5">
    <source>
        <dbReference type="Proteomes" id="UP000008810"/>
    </source>
</evidence>
<dbReference type="InterPro" id="IPR044167">
    <property type="entry name" value="WIP1"/>
</dbReference>
<dbReference type="SMART" id="SM00269">
    <property type="entry name" value="BowB"/>
    <property type="match status" value="1"/>
</dbReference>
<evidence type="ECO:0000256" key="1">
    <source>
        <dbReference type="SAM" id="SignalP"/>
    </source>
</evidence>
<dbReference type="HOGENOM" id="CLU_152166_0_0_1"/>